<organism evidence="2 3">
    <name type="scientific">Pseudomonas syringae pv. coryli</name>
    <dbReference type="NCBI Taxonomy" id="317659"/>
    <lineage>
        <taxon>Bacteria</taxon>
        <taxon>Pseudomonadati</taxon>
        <taxon>Pseudomonadota</taxon>
        <taxon>Gammaproteobacteria</taxon>
        <taxon>Pseudomonadales</taxon>
        <taxon>Pseudomonadaceae</taxon>
        <taxon>Pseudomonas</taxon>
    </lineage>
</organism>
<dbReference type="AlphaFoldDB" id="A0A0P9SHM8"/>
<evidence type="ECO:0000313" key="3">
    <source>
        <dbReference type="Proteomes" id="UP000051335"/>
    </source>
</evidence>
<dbReference type="EMBL" id="LJQC01000571">
    <property type="protein sequence ID" value="KPW98057.1"/>
    <property type="molecule type" value="Genomic_DNA"/>
</dbReference>
<dbReference type="RefSeq" id="WP_046236400.1">
    <property type="nucleotide sequence ID" value="NZ_LJQC01000571.1"/>
</dbReference>
<name>A0A0P9SHM8_9PSED</name>
<dbReference type="InterPro" id="IPR029063">
    <property type="entry name" value="SAM-dependent_MTases_sf"/>
</dbReference>
<protein>
    <submittedName>
        <fullName evidence="2">Uncharacterized protein</fullName>
    </submittedName>
</protein>
<dbReference type="Gene3D" id="3.40.50.150">
    <property type="entry name" value="Vaccinia Virus protein VP39"/>
    <property type="match status" value="1"/>
</dbReference>
<proteinExistence type="predicted"/>
<accession>A0A0P9SHM8</accession>
<keyword evidence="3" id="KW-1185">Reference proteome</keyword>
<dbReference type="Pfam" id="PF13578">
    <property type="entry name" value="Methyltransf_24"/>
    <property type="match status" value="1"/>
</dbReference>
<evidence type="ECO:0000256" key="1">
    <source>
        <dbReference type="SAM" id="MobiDB-lite"/>
    </source>
</evidence>
<feature type="compositionally biased region" description="Polar residues" evidence="1">
    <location>
        <begin position="252"/>
        <end position="278"/>
    </location>
</feature>
<gene>
    <name evidence="2" type="ORF">ALO75_01681</name>
</gene>
<dbReference type="SUPFAM" id="SSF53335">
    <property type="entry name" value="S-adenosyl-L-methionine-dependent methyltransferases"/>
    <property type="match status" value="1"/>
</dbReference>
<comment type="caution">
    <text evidence="2">The sequence shown here is derived from an EMBL/GenBank/DDBJ whole genome shotgun (WGS) entry which is preliminary data.</text>
</comment>
<feature type="region of interest" description="Disordered" evidence="1">
    <location>
        <begin position="251"/>
        <end position="280"/>
    </location>
</feature>
<dbReference type="Proteomes" id="UP000051335">
    <property type="component" value="Unassembled WGS sequence"/>
</dbReference>
<dbReference type="PATRIC" id="fig|317659.3.peg.2614"/>
<sequence>MSELKSLQDLYMCHQGFISDKWSLYIPAYSRLFNSLRDKPLALLEIGVQNGGSLDIWSRYFPKATHIIGCDINPACSQLEYASGNINIIIGDINQPNTLSSIASLSSEFDIIIDDGSHLSSDIIKSFSNLFSRLRYDGIYVAEDLHCSYWADYEGGLDHPTSCINFFKALSDIINYEHWGLPISRLERLSTFCITERLTEELLSEIYSVEFINSVCIVQRKKASETQLGVRVVKGDRDLVVPVQHLDGSVSKAPTQRSYARSPGSESNSEADSKNPVTAESKYDKKDVDFADETALIFALEAEKLQLSERLQSIETQLAGINDARLKSGLV</sequence>
<reference evidence="2 3" key="1">
    <citation type="submission" date="2015-09" db="EMBL/GenBank/DDBJ databases">
        <title>Genome announcement of multiple Pseudomonas syringae strains.</title>
        <authorList>
            <person name="Thakur S."/>
            <person name="Wang P.W."/>
            <person name="Gong Y."/>
            <person name="Weir B.S."/>
            <person name="Guttman D.S."/>
        </authorList>
    </citation>
    <scope>NUCLEOTIDE SEQUENCE [LARGE SCALE GENOMIC DNA]</scope>
    <source>
        <strain evidence="2 3">ICMP17001</strain>
    </source>
</reference>
<evidence type="ECO:0000313" key="2">
    <source>
        <dbReference type="EMBL" id="KPW98057.1"/>
    </source>
</evidence>